<accession>A0A4Y7R7D8</accession>
<dbReference type="AlphaFoldDB" id="A0A4Y7R7D8"/>
<sequence length="112" mass="12290">MTSFNPGDVVLVPFPFSDLSGVKKRPALLLAVANKLQEMVCLMLTSLPGKGVLCHSVASWKAAGLLKHTTARLHRIFTIDRALALGKLGKIDDEEYMEILAKVVTLLERGRF</sequence>
<dbReference type="InterPro" id="IPR011067">
    <property type="entry name" value="Plasmid_toxin/cell-grow_inhib"/>
</dbReference>
<evidence type="ECO:0000313" key="4">
    <source>
        <dbReference type="Proteomes" id="UP000298324"/>
    </source>
</evidence>
<reference evidence="3 4" key="1">
    <citation type="journal article" date="2018" name="Environ. Microbiol.">
        <title>Novel energy conservation strategies and behaviour of Pelotomaculum schinkii driving syntrophic propionate catabolism.</title>
        <authorList>
            <person name="Hidalgo-Ahumada C.A.P."/>
            <person name="Nobu M.K."/>
            <person name="Narihiro T."/>
            <person name="Tamaki H."/>
            <person name="Liu W.T."/>
            <person name="Kamagata Y."/>
            <person name="Stams A.J.M."/>
            <person name="Imachi H."/>
            <person name="Sousa D.Z."/>
        </authorList>
    </citation>
    <scope>NUCLEOTIDE SEQUENCE [LARGE SCALE GENOMIC DNA]</scope>
    <source>
        <strain evidence="3 4">HH</strain>
    </source>
</reference>
<keyword evidence="4" id="KW-1185">Reference proteome</keyword>
<dbReference type="RefSeq" id="WP_190259086.1">
    <property type="nucleotide sequence ID" value="NZ_QFGA01000003.1"/>
</dbReference>
<comment type="similarity">
    <text evidence="1">Belongs to the PemK/MazF family.</text>
</comment>
<comment type="caution">
    <text evidence="3">The sequence shown here is derived from an EMBL/GenBank/DDBJ whole genome shotgun (WGS) entry which is preliminary data.</text>
</comment>
<keyword evidence="2" id="KW-1277">Toxin-antitoxin system</keyword>
<evidence type="ECO:0000313" key="3">
    <source>
        <dbReference type="EMBL" id="TEB04757.1"/>
    </source>
</evidence>
<proteinExistence type="inferred from homology"/>
<organism evidence="3 4">
    <name type="scientific">Pelotomaculum schinkii</name>
    <dbReference type="NCBI Taxonomy" id="78350"/>
    <lineage>
        <taxon>Bacteria</taxon>
        <taxon>Bacillati</taxon>
        <taxon>Bacillota</taxon>
        <taxon>Clostridia</taxon>
        <taxon>Eubacteriales</taxon>
        <taxon>Desulfotomaculaceae</taxon>
        <taxon>Pelotomaculum</taxon>
    </lineage>
</organism>
<evidence type="ECO:0000256" key="1">
    <source>
        <dbReference type="ARBA" id="ARBA00007521"/>
    </source>
</evidence>
<dbReference type="Gene3D" id="2.30.30.110">
    <property type="match status" value="1"/>
</dbReference>
<dbReference type="GO" id="GO:0003677">
    <property type="term" value="F:DNA binding"/>
    <property type="evidence" value="ECO:0007669"/>
    <property type="project" value="InterPro"/>
</dbReference>
<dbReference type="SUPFAM" id="SSF50118">
    <property type="entry name" value="Cell growth inhibitor/plasmid maintenance toxic component"/>
    <property type="match status" value="1"/>
</dbReference>
<dbReference type="Proteomes" id="UP000298324">
    <property type="component" value="Unassembled WGS sequence"/>
</dbReference>
<name>A0A4Y7R7D8_9FIRM</name>
<dbReference type="EMBL" id="QFGA01000003">
    <property type="protein sequence ID" value="TEB04757.1"/>
    <property type="molecule type" value="Genomic_DNA"/>
</dbReference>
<dbReference type="Pfam" id="PF02452">
    <property type="entry name" value="PemK_toxin"/>
    <property type="match status" value="1"/>
</dbReference>
<protein>
    <submittedName>
        <fullName evidence="3">PemK-like protein</fullName>
    </submittedName>
</protein>
<evidence type="ECO:0000256" key="2">
    <source>
        <dbReference type="ARBA" id="ARBA00022649"/>
    </source>
</evidence>
<gene>
    <name evidence="3" type="ORF">Psch_03519</name>
</gene>
<dbReference type="InterPro" id="IPR003477">
    <property type="entry name" value="PemK-like"/>
</dbReference>